<evidence type="ECO:0000313" key="14">
    <source>
        <dbReference type="Proteomes" id="UP001201449"/>
    </source>
</evidence>
<evidence type="ECO:0000313" key="13">
    <source>
        <dbReference type="EMBL" id="MCF1751828.1"/>
    </source>
</evidence>
<evidence type="ECO:0000256" key="3">
    <source>
        <dbReference type="ARBA" id="ARBA00022553"/>
    </source>
</evidence>
<evidence type="ECO:0000256" key="10">
    <source>
        <dbReference type="SAM" id="Coils"/>
    </source>
</evidence>
<dbReference type="Pfam" id="PF13181">
    <property type="entry name" value="TPR_8"/>
    <property type="match status" value="3"/>
</dbReference>
<dbReference type="InterPro" id="IPR003661">
    <property type="entry name" value="HisK_dim/P_dom"/>
</dbReference>
<accession>A0ABS9BUU2</accession>
<gene>
    <name evidence="13" type="ORF">L0U89_12175</name>
</gene>
<keyword evidence="11" id="KW-0812">Transmembrane</keyword>
<evidence type="ECO:0000256" key="11">
    <source>
        <dbReference type="SAM" id="Phobius"/>
    </source>
</evidence>
<keyword evidence="6" id="KW-0418">Kinase</keyword>
<dbReference type="SUPFAM" id="SSF55874">
    <property type="entry name" value="ATPase domain of HSP90 chaperone/DNA topoisomerase II/histidine kinase"/>
    <property type="match status" value="1"/>
</dbReference>
<dbReference type="PRINTS" id="PR00344">
    <property type="entry name" value="BCTRLSENSOR"/>
</dbReference>
<keyword evidence="5" id="KW-0547">Nucleotide-binding</keyword>
<evidence type="ECO:0000256" key="8">
    <source>
        <dbReference type="ARBA" id="ARBA00023012"/>
    </source>
</evidence>
<keyword evidence="14" id="KW-1185">Reference proteome</keyword>
<evidence type="ECO:0000256" key="9">
    <source>
        <dbReference type="PROSITE-ProRule" id="PRU00339"/>
    </source>
</evidence>
<proteinExistence type="predicted"/>
<dbReference type="Pfam" id="PF02518">
    <property type="entry name" value="HATPase_c"/>
    <property type="match status" value="1"/>
</dbReference>
<feature type="repeat" description="TPR" evidence="9">
    <location>
        <begin position="200"/>
        <end position="233"/>
    </location>
</feature>
<dbReference type="CDD" id="cd00082">
    <property type="entry name" value="HisKA"/>
    <property type="match status" value="1"/>
</dbReference>
<evidence type="ECO:0000256" key="5">
    <source>
        <dbReference type="ARBA" id="ARBA00022741"/>
    </source>
</evidence>
<dbReference type="PROSITE" id="PS50293">
    <property type="entry name" value="TPR_REGION"/>
    <property type="match status" value="1"/>
</dbReference>
<dbReference type="PANTHER" id="PTHR42878">
    <property type="entry name" value="TWO-COMPONENT HISTIDINE KINASE"/>
    <property type="match status" value="1"/>
</dbReference>
<evidence type="ECO:0000256" key="6">
    <source>
        <dbReference type="ARBA" id="ARBA00022777"/>
    </source>
</evidence>
<evidence type="ECO:0000256" key="4">
    <source>
        <dbReference type="ARBA" id="ARBA00022679"/>
    </source>
</evidence>
<dbReference type="EMBL" id="JAKEVZ010000008">
    <property type="protein sequence ID" value="MCF1751828.1"/>
    <property type="molecule type" value="Genomic_DNA"/>
</dbReference>
<dbReference type="InterPro" id="IPR036890">
    <property type="entry name" value="HATPase_C_sf"/>
</dbReference>
<dbReference type="SMART" id="SM00387">
    <property type="entry name" value="HATPase_c"/>
    <property type="match status" value="1"/>
</dbReference>
<evidence type="ECO:0000256" key="7">
    <source>
        <dbReference type="ARBA" id="ARBA00022840"/>
    </source>
</evidence>
<dbReference type="InterPro" id="IPR050351">
    <property type="entry name" value="BphY/WalK/GraS-like"/>
</dbReference>
<reference evidence="13 14" key="1">
    <citation type="submission" date="2022-01" db="EMBL/GenBank/DDBJ databases">
        <title>Mariniradius saccharolyticus sp. nov., isolated from sediment of a river.</title>
        <authorList>
            <person name="Liu H."/>
        </authorList>
    </citation>
    <scope>NUCLEOTIDE SEQUENCE [LARGE SCALE GENOMIC DNA]</scope>
    <source>
        <strain evidence="13 14">RY-2</strain>
    </source>
</reference>
<dbReference type="InterPro" id="IPR019734">
    <property type="entry name" value="TPR_rpt"/>
</dbReference>
<keyword evidence="8" id="KW-0902">Two-component regulatory system</keyword>
<evidence type="ECO:0000259" key="12">
    <source>
        <dbReference type="PROSITE" id="PS50109"/>
    </source>
</evidence>
<keyword evidence="10" id="KW-0175">Coiled coil</keyword>
<sequence length="652" mass="74481">MLRLFLMLSVFGITAMLHTKASELDSLKKVLQGLPSEQKRLEFLNQAAFNLREKNPKQSLEWSLQAEQLAVHLEDSVQLVASKGNLGWVYYRLGIWDKSFKYSKDAYLIGTKIGDRKEIGMALNNLGSLYYQRRNYSEAIQKFKEALEVGYEIKDDYLIIRSMNNIALNLSKVGELDSAYWYAKQALKQNEEVGAAYFSSFTHRVIGDILLAKGELSNAINSFERALDVSTSHNLASFEASVFHRLGKAYLQFGDKAKSREYLEKGLKIASEGGFKDELLHTYQELANLYHALGNVEKAYEYHRDFIELNRIQDEANDKERIAVLQAMFEVEKSDAEINYLKMENNLKELEIQNFKRLVVIIAISVVLALFLLIRLLVLNKRLKQAHRDLERKKNVSEIQRKELEEKSMELAESNRMKNRIFSILGHDLKMPVAQLKGVLELLHNQELSKEEFEGISHILKRNVDGLFETIDNILIWSRSQMEGFRVQPSRVRMIRVVRPCLELLQYQASSKDIIVYLYVDPDVEVFADPDLLQIIVRNLISNAIKFSNKGSRIDVMTKGERDILKLIVQDFGTGMSEVKLDTILNQQVLLLESSVGTEKEKGTGLGLSLCKEFLSKMQGSLEIESKKGEGTKVTVVLPRLTNQPVLPVTAQ</sequence>
<dbReference type="RefSeq" id="WP_234861771.1">
    <property type="nucleotide sequence ID" value="NZ_JAKEVZ010000008.1"/>
</dbReference>
<feature type="repeat" description="TPR" evidence="9">
    <location>
        <begin position="240"/>
        <end position="273"/>
    </location>
</feature>
<dbReference type="Pfam" id="PF13424">
    <property type="entry name" value="TPR_12"/>
    <property type="match status" value="1"/>
</dbReference>
<organism evidence="13 14">
    <name type="scientific">Mariniradius sediminis</name>
    <dbReference type="NCBI Taxonomy" id="2909237"/>
    <lineage>
        <taxon>Bacteria</taxon>
        <taxon>Pseudomonadati</taxon>
        <taxon>Bacteroidota</taxon>
        <taxon>Cytophagia</taxon>
        <taxon>Cytophagales</taxon>
        <taxon>Cyclobacteriaceae</taxon>
        <taxon>Mariniradius</taxon>
    </lineage>
</organism>
<dbReference type="Gene3D" id="3.30.565.10">
    <property type="entry name" value="Histidine kinase-like ATPase, C-terminal domain"/>
    <property type="match status" value="1"/>
</dbReference>
<comment type="catalytic activity">
    <reaction evidence="1">
        <text>ATP + protein L-histidine = ADP + protein N-phospho-L-histidine.</text>
        <dbReference type="EC" id="2.7.13.3"/>
    </reaction>
</comment>
<dbReference type="CDD" id="cd00075">
    <property type="entry name" value="HATPase"/>
    <property type="match status" value="1"/>
</dbReference>
<dbReference type="SMART" id="SM00388">
    <property type="entry name" value="HisKA"/>
    <property type="match status" value="1"/>
</dbReference>
<keyword evidence="4" id="KW-0808">Transferase</keyword>
<name>A0ABS9BUU2_9BACT</name>
<evidence type="ECO:0000256" key="2">
    <source>
        <dbReference type="ARBA" id="ARBA00012438"/>
    </source>
</evidence>
<evidence type="ECO:0000256" key="1">
    <source>
        <dbReference type="ARBA" id="ARBA00000085"/>
    </source>
</evidence>
<dbReference type="SUPFAM" id="SSF47384">
    <property type="entry name" value="Homodimeric domain of signal transducing histidine kinase"/>
    <property type="match status" value="1"/>
</dbReference>
<keyword evidence="11" id="KW-0472">Membrane</keyword>
<keyword evidence="9" id="KW-0802">TPR repeat</keyword>
<dbReference type="EC" id="2.7.13.3" evidence="2"/>
<dbReference type="SUPFAM" id="SSF48452">
    <property type="entry name" value="TPR-like"/>
    <property type="match status" value="2"/>
</dbReference>
<dbReference type="InterPro" id="IPR005467">
    <property type="entry name" value="His_kinase_dom"/>
</dbReference>
<dbReference type="PANTHER" id="PTHR42878:SF7">
    <property type="entry name" value="SENSOR HISTIDINE KINASE GLRK"/>
    <property type="match status" value="1"/>
</dbReference>
<keyword evidence="3" id="KW-0597">Phosphoprotein</keyword>
<dbReference type="PROSITE" id="PS50005">
    <property type="entry name" value="TPR"/>
    <property type="match status" value="3"/>
</dbReference>
<dbReference type="InterPro" id="IPR036097">
    <property type="entry name" value="HisK_dim/P_sf"/>
</dbReference>
<feature type="transmembrane region" description="Helical" evidence="11">
    <location>
        <begin position="358"/>
        <end position="378"/>
    </location>
</feature>
<feature type="repeat" description="TPR" evidence="9">
    <location>
        <begin position="120"/>
        <end position="153"/>
    </location>
</feature>
<dbReference type="InterPro" id="IPR003594">
    <property type="entry name" value="HATPase_dom"/>
</dbReference>
<dbReference type="PROSITE" id="PS50109">
    <property type="entry name" value="HIS_KIN"/>
    <property type="match status" value="1"/>
</dbReference>
<protein>
    <recommendedName>
        <fullName evidence="2">histidine kinase</fullName>
        <ecNumber evidence="2">2.7.13.3</ecNumber>
    </recommendedName>
</protein>
<comment type="caution">
    <text evidence="13">The sequence shown here is derived from an EMBL/GenBank/DDBJ whole genome shotgun (WGS) entry which is preliminary data.</text>
</comment>
<feature type="coiled-coil region" evidence="10">
    <location>
        <begin position="333"/>
        <end position="407"/>
    </location>
</feature>
<dbReference type="Proteomes" id="UP001201449">
    <property type="component" value="Unassembled WGS sequence"/>
</dbReference>
<dbReference type="InterPro" id="IPR004358">
    <property type="entry name" value="Sig_transdc_His_kin-like_C"/>
</dbReference>
<keyword evidence="7" id="KW-0067">ATP-binding</keyword>
<dbReference type="Gene3D" id="1.25.40.10">
    <property type="entry name" value="Tetratricopeptide repeat domain"/>
    <property type="match status" value="2"/>
</dbReference>
<dbReference type="Gene3D" id="1.10.287.130">
    <property type="match status" value="1"/>
</dbReference>
<keyword evidence="11" id="KW-1133">Transmembrane helix</keyword>
<feature type="domain" description="Histidine kinase" evidence="12">
    <location>
        <begin position="424"/>
        <end position="642"/>
    </location>
</feature>
<dbReference type="InterPro" id="IPR011990">
    <property type="entry name" value="TPR-like_helical_dom_sf"/>
</dbReference>
<dbReference type="SMART" id="SM00028">
    <property type="entry name" value="TPR"/>
    <property type="match status" value="5"/>
</dbReference>